<keyword evidence="1" id="KW-1134">Transmembrane beta strand</keyword>
<dbReference type="EMBL" id="QGDT01000005">
    <property type="protein sequence ID" value="PWJ57954.1"/>
    <property type="molecule type" value="Genomic_DNA"/>
</dbReference>
<evidence type="ECO:0000313" key="4">
    <source>
        <dbReference type="EMBL" id="PWJ57954.1"/>
    </source>
</evidence>
<dbReference type="Pfam" id="PF13715">
    <property type="entry name" value="CarbopepD_reg_2"/>
    <property type="match status" value="1"/>
</dbReference>
<evidence type="ECO:0000256" key="2">
    <source>
        <dbReference type="SAM" id="SignalP"/>
    </source>
</evidence>
<feature type="signal peptide" evidence="2">
    <location>
        <begin position="1"/>
        <end position="29"/>
    </location>
</feature>
<keyword evidence="1" id="KW-0812">Transmembrane</keyword>
<keyword evidence="1" id="KW-0472">Membrane</keyword>
<dbReference type="InterPro" id="IPR023997">
    <property type="entry name" value="TonB-dep_OMP_SusC/RagA_CS"/>
</dbReference>
<feature type="domain" description="TonB-dependent receptor plug" evidence="3">
    <location>
        <begin position="123"/>
        <end position="225"/>
    </location>
</feature>
<dbReference type="SUPFAM" id="SSF49464">
    <property type="entry name" value="Carboxypeptidase regulatory domain-like"/>
    <property type="match status" value="1"/>
</dbReference>
<gene>
    <name evidence="4" type="ORF">CLV98_105134</name>
</gene>
<dbReference type="InterPro" id="IPR012910">
    <property type="entry name" value="Plug_dom"/>
</dbReference>
<keyword evidence="5" id="KW-1185">Reference proteome</keyword>
<dbReference type="AlphaFoldDB" id="A0A316ALM0"/>
<organism evidence="4 5">
    <name type="scientific">Dyadobacter jejuensis</name>
    <dbReference type="NCBI Taxonomy" id="1082580"/>
    <lineage>
        <taxon>Bacteria</taxon>
        <taxon>Pseudomonadati</taxon>
        <taxon>Bacteroidota</taxon>
        <taxon>Cytophagia</taxon>
        <taxon>Cytophagales</taxon>
        <taxon>Spirosomataceae</taxon>
        <taxon>Dyadobacter</taxon>
    </lineage>
</organism>
<dbReference type="NCBIfam" id="TIGR04057">
    <property type="entry name" value="SusC_RagA_signa"/>
    <property type="match status" value="1"/>
</dbReference>
<dbReference type="PROSITE" id="PS52016">
    <property type="entry name" value="TONB_DEPENDENT_REC_3"/>
    <property type="match status" value="1"/>
</dbReference>
<sequence length="1029" mass="113599">MKLLQLKTFSFWAFAFCLCLLASGEKVNAQQIIKGKVTSAEDQQPLPGANIKVKDTTIGVVTDVDGNFTLDAPEDSKILVISYIGFAAKEESINGRSIINIALDNDQKSLEEVVVIGFGTTSKKKMTGAISTMDAKKLEQTPFPNVGQALQGQVAGLVIQNNGGGPGSKPSVSIRGGGAPLYVIDGVVTSVEDFNALNPNDVQSISFLKDASATAVYGSKAGNGIVLVNTKKGESGKINVNYSYNHQISQPTVLPKMLNSYDYALIQNQASAYDGTVPTYTPEQLEIIRTHSDLEAYPDNNWPDLALKKFANESKHNLSIRGGDQRTNYFVSLGYMDQGGILKADVVDFSRFNLRSNITSHVEKLGLEFGINVNASLERYREPSAGMWSIWQVITNNTPPNYRAFNTDGTLAGGAAGDHPLAISNEDAGYKKDRDKFLNSQAYIKWHVPSVDGLSFGVMANYRDGDGWSRTWNHNAPQYLSDGTLMKANPPTMSVSSYYTNRLYYESSVSYAKTFGKHGIDATAVYTQTTTNGETLQASRRNYLSSAVDQLFAGPAEGKDNDGNQTKGAIAGYVGRLKYDYAGKYIIEFSGRYDGNDNFAPAKRWGFFPAVSVGWNVADEGFMEPLISKNIINDLKLRVSYGKTGISDGVQRFGYIPVYNLEANAYNIGNSLVTGFSEGNLVNPNELTWYTRNSLNYGVDFASLGNKLTGSFDYFYYRTTGYLVSPKDRYTTPLGKNLPQIASNSAQRRAGFDMVLRYKNNIGKLQYEIGGNVSYFNQLWEQLDTENEATLKNPYTRQTHRTDYWAGGSVYVSDGLYQNGAEILNAPRLLASTETQAGDIKYTDINGDGKIDAQDQRRVGLPSMPHTNFGVDFNLRYQGWSMSGLVQGTGSRYIGFHNWIVAGEARKYVYEYQQNFWSPQNPNGEFSRPSHTSAVNGGNNVVDSDYYLKNARYLRLKNFQIGYDLKYSLLKNVKFLSTCRMYINGTNLLTASGIKKYFDPEQSELAGAGEQSYGYPVQRTYSLGVNVAF</sequence>
<comment type="subcellular location">
    <subcellularLocation>
        <location evidence="1">Cell outer membrane</location>
        <topology evidence="1">Multi-pass membrane protein</topology>
    </subcellularLocation>
</comment>
<dbReference type="InterPro" id="IPR039426">
    <property type="entry name" value="TonB-dep_rcpt-like"/>
</dbReference>
<dbReference type="InterPro" id="IPR008969">
    <property type="entry name" value="CarboxyPept-like_regulatory"/>
</dbReference>
<reference evidence="4 5" key="1">
    <citation type="submission" date="2018-03" db="EMBL/GenBank/DDBJ databases">
        <title>Genomic Encyclopedia of Archaeal and Bacterial Type Strains, Phase II (KMG-II): from individual species to whole genera.</title>
        <authorList>
            <person name="Goeker M."/>
        </authorList>
    </citation>
    <scope>NUCLEOTIDE SEQUENCE [LARGE SCALE GENOMIC DNA]</scope>
    <source>
        <strain evidence="4 5">DSM 100346</strain>
    </source>
</reference>
<keyword evidence="1" id="KW-0813">Transport</keyword>
<evidence type="ECO:0000313" key="5">
    <source>
        <dbReference type="Proteomes" id="UP000245880"/>
    </source>
</evidence>
<proteinExistence type="inferred from homology"/>
<protein>
    <submittedName>
        <fullName evidence="4">TonB-linked SusC/RagA family outer membrane protein</fullName>
    </submittedName>
</protein>
<dbReference type="Pfam" id="PF07715">
    <property type="entry name" value="Plug"/>
    <property type="match status" value="1"/>
</dbReference>
<dbReference type="OrthoDB" id="9768177at2"/>
<dbReference type="InterPro" id="IPR037066">
    <property type="entry name" value="Plug_dom_sf"/>
</dbReference>
<dbReference type="InterPro" id="IPR023996">
    <property type="entry name" value="TonB-dep_OMP_SusC/RagA"/>
</dbReference>
<dbReference type="GO" id="GO:0009279">
    <property type="term" value="C:cell outer membrane"/>
    <property type="evidence" value="ECO:0007669"/>
    <property type="project" value="UniProtKB-SubCell"/>
</dbReference>
<keyword evidence="2" id="KW-0732">Signal</keyword>
<dbReference type="Gene3D" id="2.170.130.10">
    <property type="entry name" value="TonB-dependent receptor, plug domain"/>
    <property type="match status" value="1"/>
</dbReference>
<comment type="similarity">
    <text evidence="1">Belongs to the TonB-dependent receptor family.</text>
</comment>
<dbReference type="NCBIfam" id="TIGR04056">
    <property type="entry name" value="OMP_RagA_SusC"/>
    <property type="match status" value="1"/>
</dbReference>
<dbReference type="Gene3D" id="2.60.40.1120">
    <property type="entry name" value="Carboxypeptidase-like, regulatory domain"/>
    <property type="match status" value="1"/>
</dbReference>
<name>A0A316ALM0_9BACT</name>
<evidence type="ECO:0000256" key="1">
    <source>
        <dbReference type="PROSITE-ProRule" id="PRU01360"/>
    </source>
</evidence>
<dbReference type="SUPFAM" id="SSF56935">
    <property type="entry name" value="Porins"/>
    <property type="match status" value="1"/>
</dbReference>
<feature type="chain" id="PRO_5016262255" evidence="2">
    <location>
        <begin position="30"/>
        <end position="1029"/>
    </location>
</feature>
<evidence type="ECO:0000259" key="3">
    <source>
        <dbReference type="Pfam" id="PF07715"/>
    </source>
</evidence>
<accession>A0A316ALM0</accession>
<dbReference type="Proteomes" id="UP000245880">
    <property type="component" value="Unassembled WGS sequence"/>
</dbReference>
<keyword evidence="1" id="KW-0998">Cell outer membrane</keyword>
<comment type="caution">
    <text evidence="4">The sequence shown here is derived from an EMBL/GenBank/DDBJ whole genome shotgun (WGS) entry which is preliminary data.</text>
</comment>
<dbReference type="RefSeq" id="WP_109674562.1">
    <property type="nucleotide sequence ID" value="NZ_QGDT01000005.1"/>
</dbReference>